<evidence type="ECO:0000256" key="3">
    <source>
        <dbReference type="ARBA" id="ARBA00012752"/>
    </source>
</evidence>
<dbReference type="EMBL" id="OC922342">
    <property type="protein sequence ID" value="CAD7654112.1"/>
    <property type="molecule type" value="Genomic_DNA"/>
</dbReference>
<keyword evidence="9" id="KW-0325">Glycoprotein</keyword>
<dbReference type="FunFam" id="2.60.40.1180:FF:000018">
    <property type="entry name" value="Alpha-mannosidase"/>
    <property type="match status" value="1"/>
</dbReference>
<keyword evidence="8" id="KW-1015">Disulfide bond</keyword>
<dbReference type="GO" id="GO:0006013">
    <property type="term" value="P:mannose metabolic process"/>
    <property type="evidence" value="ECO:0007669"/>
    <property type="project" value="InterPro"/>
</dbReference>
<dbReference type="SMART" id="SM00872">
    <property type="entry name" value="Alpha-mann_mid"/>
    <property type="match status" value="1"/>
</dbReference>
<dbReference type="InterPro" id="IPR037094">
    <property type="entry name" value="Glyco_hydro_38_cen_sf"/>
</dbReference>
<keyword evidence="5 11" id="KW-0732">Signal</keyword>
<evidence type="ECO:0000313" key="13">
    <source>
        <dbReference type="EMBL" id="CAD7654112.1"/>
    </source>
</evidence>
<keyword evidence="14" id="KW-1185">Reference proteome</keyword>
<proteinExistence type="inferred from homology"/>
<reference evidence="13" key="1">
    <citation type="submission" date="2020-11" db="EMBL/GenBank/DDBJ databases">
        <authorList>
            <person name="Tran Van P."/>
        </authorList>
    </citation>
    <scope>NUCLEOTIDE SEQUENCE</scope>
</reference>
<dbReference type="Gene3D" id="1.20.1270.50">
    <property type="entry name" value="Glycoside hydrolase family 38, central domain"/>
    <property type="match status" value="1"/>
</dbReference>
<feature type="chain" id="PRO_5035952811" description="Alpha-mannosidase" evidence="11">
    <location>
        <begin position="23"/>
        <end position="970"/>
    </location>
</feature>
<dbReference type="InterPro" id="IPR011682">
    <property type="entry name" value="Glyco_hydro_38_C"/>
</dbReference>
<evidence type="ECO:0000256" key="7">
    <source>
        <dbReference type="ARBA" id="ARBA00022833"/>
    </source>
</evidence>
<evidence type="ECO:0000256" key="8">
    <source>
        <dbReference type="ARBA" id="ARBA00023157"/>
    </source>
</evidence>
<dbReference type="InterPro" id="IPR011013">
    <property type="entry name" value="Gal_mutarotase_sf_dom"/>
</dbReference>
<dbReference type="Pfam" id="PF21260">
    <property type="entry name" value="Laman-like_dom"/>
    <property type="match status" value="1"/>
</dbReference>
<dbReference type="SUPFAM" id="SSF88713">
    <property type="entry name" value="Glycoside hydrolase/deacetylase"/>
    <property type="match status" value="1"/>
</dbReference>
<dbReference type="Gene3D" id="3.20.110.10">
    <property type="entry name" value="Glycoside hydrolase 38, N terminal domain"/>
    <property type="match status" value="1"/>
</dbReference>
<dbReference type="GO" id="GO:0030246">
    <property type="term" value="F:carbohydrate binding"/>
    <property type="evidence" value="ECO:0007669"/>
    <property type="project" value="InterPro"/>
</dbReference>
<comment type="similarity">
    <text evidence="2 11">Belongs to the glycosyl hydrolase 38 family.</text>
</comment>
<accession>A0A7R9M604</accession>
<evidence type="ECO:0000259" key="12">
    <source>
        <dbReference type="SMART" id="SM00872"/>
    </source>
</evidence>
<dbReference type="Gene3D" id="2.60.40.1180">
    <property type="entry name" value="Golgi alpha-mannosidase II"/>
    <property type="match status" value="1"/>
</dbReference>
<keyword evidence="4 11" id="KW-0479">Metal-binding</keyword>
<dbReference type="InterPro" id="IPR011330">
    <property type="entry name" value="Glyco_hydro/deAcase_b/a-brl"/>
</dbReference>
<keyword evidence="7 11" id="KW-0862">Zinc</keyword>
<evidence type="ECO:0000256" key="6">
    <source>
        <dbReference type="ARBA" id="ARBA00022801"/>
    </source>
</evidence>
<organism evidence="13">
    <name type="scientific">Oppiella nova</name>
    <dbReference type="NCBI Taxonomy" id="334625"/>
    <lineage>
        <taxon>Eukaryota</taxon>
        <taxon>Metazoa</taxon>
        <taxon>Ecdysozoa</taxon>
        <taxon>Arthropoda</taxon>
        <taxon>Chelicerata</taxon>
        <taxon>Arachnida</taxon>
        <taxon>Acari</taxon>
        <taxon>Acariformes</taxon>
        <taxon>Sarcoptiformes</taxon>
        <taxon>Oribatida</taxon>
        <taxon>Brachypylina</taxon>
        <taxon>Oppioidea</taxon>
        <taxon>Oppiidae</taxon>
        <taxon>Oppiella</taxon>
    </lineage>
</organism>
<dbReference type="AlphaFoldDB" id="A0A7R9M604"/>
<sequence>MSKFIQILHFAILVILVRDVHSQCGYSRCRTYDQNKLNIHLIPHSHDDVGWHFSPDGYYDQSVHKIITNVVRELQVSADRRFTQVEVYFFHRWWTMQTNETRDVVRKLVNDGQLAFINGGWTVNDEGTAHYNDIIDQMTLGLKFLKSEFGKCGMPKVSWQIDPFGVSREMASLYAQMGFDGHVLNRGIHPQGDYIWRASDDLNTKIFSTVLHKHYSAPNGFKFELAENQINESNVVAKVTEFVRVSREWNTNYGSKNHVLMTMGDDFQYVEAARWFTNMDILIKEIGKNYSDTINIFYSSPDCYVLAMNEANRTYGERGAVDYFNYWVGYYSNRPALKYNDRINNNLLQASKQLEVLAQLDPIKTRVVLDEARNEQAVMTHHDAITGTSPQNTSDEYSSRLFNGFTASARVVRKAYSYLKSKDSQKSVDLSDVFCDSLNITDCSLTETNDRIAVTVYNPIARPVEHYVRVPVVEGVYNVFDVNGQAVKVKALLPVSDAVKQLPERKGSPGTHELVFNAELPALGYTTYFVEKENKSVKAQISVAKVTKLNKAKGTPIEMKGKSFTLQVDETTGAIQSITVNGKTHSLKQSFLWYQSIGRNGTPGIEDSGSYNFCPNGTAHSFGAQTLLSQHRDGGVHQLNQRHSEYVRQTVRTYEDRDYIELDWTVGPIPVDDHFGKEIITRFETDFRTERVFYTDENGRQTIRRQFNESSTLCNNNTISGNYYPIFSRAFIRDDKQDLQLTVLNDRTQGGSSLTDGVLELMVHRRLLYKGMGGTLIINEPGVDGRGLEVRGKHYIFLSPVAKSAQLVRNLSEQLFMAPVVTFDKYTTREEYSRKYTTSVSGVGESLPESVHLLTLEKWADREVLVRFEHMYESSDNTSLSAEVSFDLQKVLKTLKIVNSVEMNLAANEWLNETKRLVWKSNADTNGEDMSGGVGAGTGGDLTVQLKPQQIRTFILTVDNEYHKEVYQTK</sequence>
<dbReference type="Gene3D" id="2.70.98.30">
    <property type="entry name" value="Golgi alpha-mannosidase II, domain 4"/>
    <property type="match status" value="1"/>
</dbReference>
<dbReference type="Gene3D" id="2.60.40.1360">
    <property type="match status" value="1"/>
</dbReference>
<dbReference type="SUPFAM" id="SSF74650">
    <property type="entry name" value="Galactose mutarotase-like"/>
    <property type="match status" value="1"/>
</dbReference>
<name>A0A7R9M604_9ACAR</name>
<dbReference type="PANTHER" id="PTHR11607:SF3">
    <property type="entry name" value="LYSOSOMAL ALPHA-MANNOSIDASE"/>
    <property type="match status" value="1"/>
</dbReference>
<dbReference type="PANTHER" id="PTHR11607">
    <property type="entry name" value="ALPHA-MANNOSIDASE"/>
    <property type="match status" value="1"/>
</dbReference>
<keyword evidence="10 11" id="KW-0326">Glycosidase</keyword>
<dbReference type="Pfam" id="PF01074">
    <property type="entry name" value="Glyco_hydro_38N"/>
    <property type="match status" value="1"/>
</dbReference>
<dbReference type="EC" id="3.2.1.-" evidence="11"/>
<keyword evidence="6 11" id="KW-0378">Hydrolase</keyword>
<evidence type="ECO:0000256" key="5">
    <source>
        <dbReference type="ARBA" id="ARBA00022729"/>
    </source>
</evidence>
<dbReference type="OrthoDB" id="2016903at2759"/>
<comment type="cofactor">
    <cofactor evidence="11">
        <name>Zn(2+)</name>
        <dbReference type="ChEBI" id="CHEBI:29105"/>
    </cofactor>
    <text evidence="11">Binds 1 zinc ion per subunit.</text>
</comment>
<evidence type="ECO:0000256" key="10">
    <source>
        <dbReference type="ARBA" id="ARBA00023295"/>
    </source>
</evidence>
<feature type="domain" description="Glycoside hydrolase family 38 central" evidence="12">
    <location>
        <begin position="325"/>
        <end position="401"/>
    </location>
</feature>
<dbReference type="InterPro" id="IPR048534">
    <property type="entry name" value="Man2a1-like_dom"/>
</dbReference>
<dbReference type="InterPro" id="IPR050843">
    <property type="entry name" value="Glycosyl_Hydrlase_38"/>
</dbReference>
<dbReference type="InterPro" id="IPR041147">
    <property type="entry name" value="GH38_C"/>
</dbReference>
<dbReference type="InterPro" id="IPR000602">
    <property type="entry name" value="Glyco_hydro_38_N"/>
</dbReference>
<dbReference type="Proteomes" id="UP000728032">
    <property type="component" value="Unassembled WGS sequence"/>
</dbReference>
<protein>
    <recommendedName>
        <fullName evidence="3 11">Alpha-mannosidase</fullName>
        <ecNumber evidence="11">3.2.1.-</ecNumber>
    </recommendedName>
</protein>
<feature type="signal peptide" evidence="11">
    <location>
        <begin position="1"/>
        <end position="22"/>
    </location>
</feature>
<dbReference type="SUPFAM" id="SSF88688">
    <property type="entry name" value="Families 57/38 glycoside transferase middle domain"/>
    <property type="match status" value="1"/>
</dbReference>
<evidence type="ECO:0000256" key="4">
    <source>
        <dbReference type="ARBA" id="ARBA00022723"/>
    </source>
</evidence>
<evidence type="ECO:0000256" key="1">
    <source>
        <dbReference type="ARBA" id="ARBA00000365"/>
    </source>
</evidence>
<dbReference type="InterPro" id="IPR028995">
    <property type="entry name" value="Glyco_hydro_57/38_cen_sf"/>
</dbReference>
<evidence type="ECO:0000256" key="9">
    <source>
        <dbReference type="ARBA" id="ARBA00023180"/>
    </source>
</evidence>
<dbReference type="EMBL" id="CAJPVJ010007517">
    <property type="protein sequence ID" value="CAG2171299.1"/>
    <property type="molecule type" value="Genomic_DNA"/>
</dbReference>
<dbReference type="InterPro" id="IPR013780">
    <property type="entry name" value="Glyco_hydro_b"/>
</dbReference>
<dbReference type="Pfam" id="PF07748">
    <property type="entry name" value="Glyco_hydro_38C"/>
    <property type="match status" value="1"/>
</dbReference>
<comment type="catalytic activity">
    <reaction evidence="1">
        <text>Hydrolysis of terminal, non-reducing alpha-D-mannose residues in alpha-D-mannosides.</text>
        <dbReference type="EC" id="3.2.1.24"/>
    </reaction>
</comment>
<dbReference type="InterPro" id="IPR015341">
    <property type="entry name" value="Glyco_hydro_38_cen"/>
</dbReference>
<dbReference type="GO" id="GO:0005764">
    <property type="term" value="C:lysosome"/>
    <property type="evidence" value="ECO:0007669"/>
    <property type="project" value="TreeGrafter"/>
</dbReference>
<dbReference type="GO" id="GO:0004559">
    <property type="term" value="F:alpha-mannosidase activity"/>
    <property type="evidence" value="ECO:0007669"/>
    <property type="project" value="UniProtKB-EC"/>
</dbReference>
<evidence type="ECO:0000256" key="2">
    <source>
        <dbReference type="ARBA" id="ARBA00009792"/>
    </source>
</evidence>
<dbReference type="Pfam" id="PF17677">
    <property type="entry name" value="Glyco_hydro38C2"/>
    <property type="match status" value="1"/>
</dbReference>
<dbReference type="Pfam" id="PF09261">
    <property type="entry name" value="Alpha-mann_mid"/>
    <property type="match status" value="1"/>
</dbReference>
<evidence type="ECO:0000313" key="14">
    <source>
        <dbReference type="Proteomes" id="UP000728032"/>
    </source>
</evidence>
<dbReference type="InterPro" id="IPR027291">
    <property type="entry name" value="Glyco_hydro_38_N_sf"/>
</dbReference>
<gene>
    <name evidence="13" type="ORF">ONB1V03_LOCUS10762</name>
</gene>
<evidence type="ECO:0000256" key="11">
    <source>
        <dbReference type="RuleBase" id="RU361199"/>
    </source>
</evidence>
<dbReference type="GO" id="GO:0046872">
    <property type="term" value="F:metal ion binding"/>
    <property type="evidence" value="ECO:0007669"/>
    <property type="project" value="UniProtKB-KW"/>
</dbReference>